<evidence type="ECO:0000313" key="4">
    <source>
        <dbReference type="Proteomes" id="UP000324965"/>
    </source>
</evidence>
<organism evidence="3 4">
    <name type="scientific">Streptomyces apricus</name>
    <dbReference type="NCBI Taxonomy" id="1828112"/>
    <lineage>
        <taxon>Bacteria</taxon>
        <taxon>Bacillati</taxon>
        <taxon>Actinomycetota</taxon>
        <taxon>Actinomycetes</taxon>
        <taxon>Kitasatosporales</taxon>
        <taxon>Streptomycetaceae</taxon>
        <taxon>Streptomyces</taxon>
    </lineage>
</organism>
<evidence type="ECO:0000259" key="2">
    <source>
        <dbReference type="Pfam" id="PF14040"/>
    </source>
</evidence>
<dbReference type="AlphaFoldDB" id="A0A5B0BE38"/>
<dbReference type="Proteomes" id="UP000324965">
    <property type="component" value="Unassembled WGS sequence"/>
</dbReference>
<reference evidence="3 4" key="1">
    <citation type="submission" date="2019-05" db="EMBL/GenBank/DDBJ databases">
        <authorList>
            <person name="Hariharan J."/>
            <person name="Choudoir M.J."/>
            <person name="Diebold P."/>
            <person name="Panke-Buisse K."/>
            <person name="Buckley D.H."/>
        </authorList>
    </citation>
    <scope>NUCLEOTIDE SEQUENCE [LARGE SCALE GENOMIC DNA]</scope>
    <source>
        <strain evidence="3 4">SUN51</strain>
    </source>
</reference>
<keyword evidence="1" id="KW-0732">Signal</keyword>
<dbReference type="Pfam" id="PF14040">
    <property type="entry name" value="DNase_NucA_NucB"/>
    <property type="match status" value="1"/>
</dbReference>
<accession>A0A5B0BE38</accession>
<feature type="domain" description="Deoxyribonuclease NucA/NucB" evidence="2">
    <location>
        <begin position="395"/>
        <end position="466"/>
    </location>
</feature>
<dbReference type="InterPro" id="IPR029476">
    <property type="entry name" value="DNase_NucA_NucB"/>
</dbReference>
<feature type="signal peptide" evidence="1">
    <location>
        <begin position="1"/>
        <end position="31"/>
    </location>
</feature>
<sequence length="486" mass="54728">MKRARTRIRLAGSTLAAVLLSALLAAPGATGAERPSPTSRYVVEPVFMSEARYDRLKAAGTLDRSDWTAAAETTAKGKPLTEAQANAKLAETATREASAPEYGDTSKVSLQADGVSITAAPPTSWGDTPPQDAQTCLGRDAVNQRGGLTFNRWVWCHRMRVGLRYWEVESNGEMEYEGTNSFIAQAVAVGSGTQRGIRTYLRVEEGSVSYDDWDPWDRWFTAPDLHMYILSDCADGYDYCQGTGSGVEHTWDDWDYHDEWLHWDIYSHEEAGTAVDKVLFHDWFFRFGGGEDDEYQGPEGRTDSWQIRCDSANYFSSFGVDYPRACVNYNVVPHLIYKISDTRVEAVARHIRFAQDNPTRTYPVELDETKDIPGKYTGTRDGRGLTRVPHEGTIDKLNENMKDNACNRRPPYEGDWGLPPYDTSTLDCDEYPFSVTNEGAASVDWAFSVRAVDRSQNRSAGGLLTWYLFSDRILYDRDPYWVEIQD</sequence>
<gene>
    <name evidence="3" type="ORF">FGF04_09900</name>
</gene>
<dbReference type="EMBL" id="VDFC01000028">
    <property type="protein sequence ID" value="KAA0940394.1"/>
    <property type="molecule type" value="Genomic_DNA"/>
</dbReference>
<evidence type="ECO:0000313" key="3">
    <source>
        <dbReference type="EMBL" id="KAA0940394.1"/>
    </source>
</evidence>
<keyword evidence="4" id="KW-1185">Reference proteome</keyword>
<feature type="chain" id="PRO_5022893868" description="Deoxyribonuclease NucA/NucB domain-containing protein" evidence="1">
    <location>
        <begin position="32"/>
        <end position="486"/>
    </location>
</feature>
<comment type="caution">
    <text evidence="3">The sequence shown here is derived from an EMBL/GenBank/DDBJ whole genome shotgun (WGS) entry which is preliminary data.</text>
</comment>
<proteinExistence type="predicted"/>
<evidence type="ECO:0000256" key="1">
    <source>
        <dbReference type="SAM" id="SignalP"/>
    </source>
</evidence>
<name>A0A5B0BE38_9ACTN</name>
<protein>
    <recommendedName>
        <fullName evidence="2">Deoxyribonuclease NucA/NucB domain-containing protein</fullName>
    </recommendedName>
</protein>